<dbReference type="PANTHER" id="PTHR33938:SF15">
    <property type="entry name" value="FERULOYL ESTERASE B-RELATED"/>
    <property type="match status" value="1"/>
</dbReference>
<reference evidence="9 10" key="1">
    <citation type="journal article" date="2014" name="Genome Announc.">
        <title>Draft Genome Sequence of Marinomonas sp. Strain D104, a Polycyclic Aromatic Hydrocarbon-Degrading Bacterium from the Deep-Sea Sediment of the Arctic Ocean.</title>
        <authorList>
            <person name="Dong C."/>
            <person name="Bai X."/>
            <person name="Lai Q."/>
            <person name="Xie Y."/>
            <person name="Chen X."/>
            <person name="Shao Z."/>
        </authorList>
    </citation>
    <scope>NUCLEOTIDE SEQUENCE [LARGE SCALE GENOMIC DNA]</scope>
    <source>
        <strain evidence="9 10">D104</strain>
    </source>
</reference>
<keyword evidence="4 8" id="KW-0732">Signal</keyword>
<dbReference type="eggNOG" id="COG0627">
    <property type="taxonomic scope" value="Bacteria"/>
</dbReference>
<keyword evidence="3" id="KW-0479">Metal-binding</keyword>
<dbReference type="AlphaFoldDB" id="W1RVN4"/>
<sequence length="639" mass="69303">MKNTMRILSVSAITVMGVLSIVTPTLAAMSATASCNALEGLSIPALAIGLATKGATVTSAGAVSSNDAASGAAHCLVMGEIYPLSTSEIIHPNTAHKTDVNTPSILFRVALPNDWNHKTLQYGGGGFNGTIPQVDRSSEDGIQSALARGYATLASDSGHKAPYAGGKANELWNSEALRNFGRQQIKKTHDAAQFIMATYYQAAPQHSYFQGGSQGGHEALIAAQFYPDDYDGVIVGYPAYNLEAMHLGSMDYGKTLYNARTAGVDGYQFNAKAGEGWISRPQTRALTRYMLGTCDAKDLALDGASDDMISDAGACQEFITQTLGKNLLAHDDSNPLRCEAGAHSQSTSAKVDLEPCLSDPQIETLARISSRYNLPDGLVLSGGLKSYGRWPMLDGIHIAKDDTVYLSQQEDFGSERGAFDAFQATFPSIDQYNIITQKTYSKPADILENFDPANWVERITTLSRWVDTSGVDFSHFRGKGGKMIHYHGGADVSITPYNSIDFYLRMTGQFKGNKDYLGMNAFWRSDDAATNDRASQNESVGVSGGVVDDFYSFYLIPGYGHGKGYYKASVDWLSALEDWVEQDIAPVNHLVSTDVSGNQLGRRPLCYFPYYPQYVGGSSDTTLASDYECRKLTDYQNLM</sequence>
<evidence type="ECO:0000256" key="6">
    <source>
        <dbReference type="ARBA" id="ARBA00022837"/>
    </source>
</evidence>
<dbReference type="PANTHER" id="PTHR33938">
    <property type="entry name" value="FERULOYL ESTERASE B-RELATED"/>
    <property type="match status" value="1"/>
</dbReference>
<dbReference type="InterPro" id="IPR011118">
    <property type="entry name" value="Tannase/feruloyl_esterase"/>
</dbReference>
<dbReference type="GO" id="GO:0046872">
    <property type="term" value="F:metal ion binding"/>
    <property type="evidence" value="ECO:0007669"/>
    <property type="project" value="UniProtKB-KW"/>
</dbReference>
<keyword evidence="2" id="KW-0719">Serine esterase</keyword>
<accession>W1RVN4</accession>
<dbReference type="SUPFAM" id="SSF53474">
    <property type="entry name" value="alpha/beta-Hydrolases"/>
    <property type="match status" value="1"/>
</dbReference>
<proteinExistence type="inferred from homology"/>
<evidence type="ECO:0000313" key="9">
    <source>
        <dbReference type="EMBL" id="ETI60850.1"/>
    </source>
</evidence>
<keyword evidence="7" id="KW-1015">Disulfide bond</keyword>
<name>W1RVN4_9GAMM</name>
<dbReference type="STRING" id="1208321.D104_08625"/>
<evidence type="ECO:0000256" key="1">
    <source>
        <dbReference type="ARBA" id="ARBA00006249"/>
    </source>
</evidence>
<dbReference type="PATRIC" id="fig|1208321.3.peg.1711"/>
<dbReference type="Proteomes" id="UP000018857">
    <property type="component" value="Unassembled WGS sequence"/>
</dbReference>
<dbReference type="PROSITE" id="PS51257">
    <property type="entry name" value="PROKAR_LIPOPROTEIN"/>
    <property type="match status" value="1"/>
</dbReference>
<dbReference type="Pfam" id="PF07519">
    <property type="entry name" value="Tannase"/>
    <property type="match status" value="1"/>
</dbReference>
<dbReference type="Gene3D" id="3.40.50.1820">
    <property type="entry name" value="alpha/beta hydrolase"/>
    <property type="match status" value="1"/>
</dbReference>
<evidence type="ECO:0000313" key="10">
    <source>
        <dbReference type="Proteomes" id="UP000018857"/>
    </source>
</evidence>
<protein>
    <recommendedName>
        <fullName evidence="11">Tannase</fullName>
    </recommendedName>
</protein>
<feature type="chain" id="PRO_5004809237" description="Tannase" evidence="8">
    <location>
        <begin position="28"/>
        <end position="639"/>
    </location>
</feature>
<keyword evidence="10" id="KW-1185">Reference proteome</keyword>
<dbReference type="RefSeq" id="WP_024023863.1">
    <property type="nucleotide sequence ID" value="NZ_AYOZ01000012.1"/>
</dbReference>
<keyword evidence="5" id="KW-0378">Hydrolase</keyword>
<evidence type="ECO:0008006" key="11">
    <source>
        <dbReference type="Google" id="ProtNLM"/>
    </source>
</evidence>
<keyword evidence="6" id="KW-0106">Calcium</keyword>
<evidence type="ECO:0000256" key="2">
    <source>
        <dbReference type="ARBA" id="ARBA00022487"/>
    </source>
</evidence>
<evidence type="ECO:0000256" key="8">
    <source>
        <dbReference type="SAM" id="SignalP"/>
    </source>
</evidence>
<dbReference type="GO" id="GO:0052689">
    <property type="term" value="F:carboxylic ester hydrolase activity"/>
    <property type="evidence" value="ECO:0007669"/>
    <property type="project" value="UniProtKB-KW"/>
</dbReference>
<dbReference type="InterPro" id="IPR029058">
    <property type="entry name" value="AB_hydrolase_fold"/>
</dbReference>
<gene>
    <name evidence="9" type="ORF">D104_08625</name>
</gene>
<dbReference type="OrthoDB" id="7197884at2"/>
<feature type="signal peptide" evidence="8">
    <location>
        <begin position="1"/>
        <end position="27"/>
    </location>
</feature>
<evidence type="ECO:0000256" key="5">
    <source>
        <dbReference type="ARBA" id="ARBA00022801"/>
    </source>
</evidence>
<comment type="caution">
    <text evidence="9">The sequence shown here is derived from an EMBL/GenBank/DDBJ whole genome shotgun (WGS) entry which is preliminary data.</text>
</comment>
<comment type="similarity">
    <text evidence="1">Belongs to the tannase family.</text>
</comment>
<organism evidence="9 10">
    <name type="scientific">Marinomonas profundimaris</name>
    <dbReference type="NCBI Taxonomy" id="1208321"/>
    <lineage>
        <taxon>Bacteria</taxon>
        <taxon>Pseudomonadati</taxon>
        <taxon>Pseudomonadota</taxon>
        <taxon>Gammaproteobacteria</taxon>
        <taxon>Oceanospirillales</taxon>
        <taxon>Oceanospirillaceae</taxon>
        <taxon>Marinomonas</taxon>
    </lineage>
</organism>
<evidence type="ECO:0000256" key="4">
    <source>
        <dbReference type="ARBA" id="ARBA00022729"/>
    </source>
</evidence>
<dbReference type="EMBL" id="AYOZ01000012">
    <property type="protein sequence ID" value="ETI60850.1"/>
    <property type="molecule type" value="Genomic_DNA"/>
</dbReference>
<evidence type="ECO:0000256" key="3">
    <source>
        <dbReference type="ARBA" id="ARBA00022723"/>
    </source>
</evidence>
<evidence type="ECO:0000256" key="7">
    <source>
        <dbReference type="ARBA" id="ARBA00023157"/>
    </source>
</evidence>